<dbReference type="EMBL" id="CP031310">
    <property type="protein sequence ID" value="QCC50692.1"/>
    <property type="molecule type" value="Genomic_DNA"/>
</dbReference>
<dbReference type="AlphaFoldDB" id="A0A4D6HCB8"/>
<reference evidence="1 2" key="1">
    <citation type="journal article" date="2019" name="Nat. Commun.">
        <title>A new type of DNA phosphorothioation-based antiviral system in archaea.</title>
        <authorList>
            <person name="Xiong L."/>
            <person name="Liu S."/>
            <person name="Chen S."/>
            <person name="Xiao Y."/>
            <person name="Zhu B."/>
            <person name="Gao Y."/>
            <person name="Zhang Y."/>
            <person name="Chen B."/>
            <person name="Luo J."/>
            <person name="Deng Z."/>
            <person name="Chen X."/>
            <person name="Wang L."/>
            <person name="Chen S."/>
        </authorList>
    </citation>
    <scope>NUCLEOTIDE SEQUENCE [LARGE SCALE GENOMIC DNA]</scope>
    <source>
        <strain evidence="1 2">CBA1105</strain>
    </source>
</reference>
<evidence type="ECO:0000313" key="2">
    <source>
        <dbReference type="Proteomes" id="UP000296706"/>
    </source>
</evidence>
<dbReference type="KEGG" id="hsn:DV733_05280"/>
<protein>
    <submittedName>
        <fullName evidence="1">Uncharacterized protein</fullName>
    </submittedName>
</protein>
<dbReference type="InterPro" id="IPR046645">
    <property type="entry name" value="DUF6757"/>
</dbReference>
<proteinExistence type="predicted"/>
<keyword evidence="2" id="KW-1185">Reference proteome</keyword>
<gene>
    <name evidence="1" type="ORF">DV733_05280</name>
</gene>
<evidence type="ECO:0000313" key="1">
    <source>
        <dbReference type="EMBL" id="QCC50692.1"/>
    </source>
</evidence>
<dbReference type="Pfam" id="PF20542">
    <property type="entry name" value="DUF6757"/>
    <property type="match status" value="1"/>
</dbReference>
<name>A0A4D6HCB8_9EURY</name>
<dbReference type="STRING" id="1457250.GCA_000755225_03365"/>
<sequence length="78" mass="8969">MIDRVGHAADDNAGFNVVRVVPRYMKCHYCDRDADIAVEKDGIKVGVCKEHFREQMEDLADSEWLQGIDEDLDIDRTE</sequence>
<dbReference type="Proteomes" id="UP000296706">
    <property type="component" value="Chromosome"/>
</dbReference>
<accession>A0A4D6HCB8</accession>
<organism evidence="1 2">
    <name type="scientific">Halapricum salinum</name>
    <dbReference type="NCBI Taxonomy" id="1457250"/>
    <lineage>
        <taxon>Archaea</taxon>
        <taxon>Methanobacteriati</taxon>
        <taxon>Methanobacteriota</taxon>
        <taxon>Stenosarchaea group</taxon>
        <taxon>Halobacteria</taxon>
        <taxon>Halobacteriales</taxon>
        <taxon>Haloarculaceae</taxon>
        <taxon>Halapricum</taxon>
    </lineage>
</organism>